<proteinExistence type="predicted"/>
<evidence type="ECO:0000313" key="1">
    <source>
        <dbReference type="EMBL" id="KAF0646573.1"/>
    </source>
</evidence>
<evidence type="ECO:0000313" key="4">
    <source>
        <dbReference type="Proteomes" id="UP000731519"/>
    </source>
</evidence>
<dbReference type="Proteomes" id="UP000194318">
    <property type="component" value="Unassembled WGS sequence"/>
</dbReference>
<gene>
    <name evidence="2" type="ORF">BG846_05189</name>
    <name evidence="1" type="ORF">K701_27880</name>
</gene>
<dbReference type="AlphaFoldDB" id="A0A1Y2NPP9"/>
<keyword evidence="4" id="KW-1185">Reference proteome</keyword>
<name>A0A1Y2NPP9_STRFR</name>
<organism evidence="2 3">
    <name type="scientific">Streptomyces fradiae ATCC 10745 = DSM 40063</name>
    <dbReference type="NCBI Taxonomy" id="1319510"/>
    <lineage>
        <taxon>Bacteria</taxon>
        <taxon>Bacillati</taxon>
        <taxon>Actinomycetota</taxon>
        <taxon>Actinomycetes</taxon>
        <taxon>Kitasatosporales</taxon>
        <taxon>Streptomycetaceae</taxon>
        <taxon>Streptomyces</taxon>
    </lineage>
</organism>
<dbReference type="EMBL" id="ASYR01000050">
    <property type="protein sequence ID" value="KAF0646573.1"/>
    <property type="molecule type" value="Genomic_DNA"/>
</dbReference>
<dbReference type="Proteomes" id="UP000731519">
    <property type="component" value="Unassembled WGS sequence"/>
</dbReference>
<dbReference type="RefSeq" id="WP_031132924.1">
    <property type="nucleotide sequence ID" value="NZ_ASYR01000050.1"/>
</dbReference>
<accession>A0A1Y2NPP9</accession>
<protein>
    <submittedName>
        <fullName evidence="2">Uncharacterized protein</fullName>
    </submittedName>
</protein>
<dbReference type="EMBL" id="MIFZ01000331">
    <property type="protein sequence ID" value="OSY49211.1"/>
    <property type="molecule type" value="Genomic_DNA"/>
</dbReference>
<comment type="caution">
    <text evidence="2">The sequence shown here is derived from an EMBL/GenBank/DDBJ whole genome shotgun (WGS) entry which is preliminary data.</text>
</comment>
<reference evidence="1 4" key="1">
    <citation type="submission" date="2013-05" db="EMBL/GenBank/DDBJ databases">
        <title>Genome Sequence of Streptomyces fradiae.</title>
        <authorList>
            <person name="Kirby R."/>
        </authorList>
    </citation>
    <scope>NUCLEOTIDE SEQUENCE [LARGE SCALE GENOMIC DNA]</scope>
    <source>
        <strain evidence="1 4">ATCC 10745</strain>
    </source>
</reference>
<sequence>MTITNEQVLAILETIATDDDLYDRFLTAAERLTAAPRGHDGHAPDALTVEELAADIAARL</sequence>
<reference evidence="2 3" key="2">
    <citation type="submission" date="2016-09" db="EMBL/GenBank/DDBJ databases">
        <title>Streptomyces fradiae DSM40063, a candidate organism with high potential of specific P450 cytochromes.</title>
        <authorList>
            <person name="Grumaz C."/>
            <person name="Vainshtein Y."/>
            <person name="Kirstahler P."/>
            <person name="Sohn K."/>
        </authorList>
    </citation>
    <scope>NUCLEOTIDE SEQUENCE [LARGE SCALE GENOMIC DNA]</scope>
    <source>
        <strain evidence="2 3">DSM 40063</strain>
    </source>
</reference>
<evidence type="ECO:0000313" key="2">
    <source>
        <dbReference type="EMBL" id="OSY49211.1"/>
    </source>
</evidence>
<evidence type="ECO:0000313" key="3">
    <source>
        <dbReference type="Proteomes" id="UP000194318"/>
    </source>
</evidence>